<sequence>MAKKRYDYRRKRALNIVWDVSGDYTYDPDFLSFVPDTHEPNLYLNAVIGIIRKYYDMKVLQTLFDEMKTAALADLFSDLLWLGLEGCAYVKELPQRPVLAYLRRQQAQNYFDGPLSIRHGVAQEMQAARWHEVLGEKTGLIDPWAKGLYEGLRFDPSWTAEEICDHFRKLIKKYFVSRFLVRESLEKVIISSPVAAILNFLVPQFRTRHESLLNFQVVRHDEEEIVNGKKERNGLMALITGQTAVKNHDYIVTCFGASLYSADKVLAIERQYCTGPHRGAHLHFTRGRLGSKGATGDASQWLLNARRQRARNITYYKENNEKYRKSITRLTGQLRTALQMTRMKLPIPAKSGELVPGLIWRGLYLDDDRVFYGQEDVYTPNFTVDIMLDASASRGEYQRVIAAQAYVIAEALRACGIPYQIYSFCTLRGYTVMTLYQSYEEKKKSMSVFNYCATGWNRDGLALRGARVLMGDLTDTKKILVMLTDASPNDDHPLYTGKGALSQHEYRDERAVDDTAAEAASLRRDGVRIVGLINDEIAGSMEDAQKIFGKDLVRVKTLDKMAESVGKALCHQISTF</sequence>
<organism evidence="1 2">
    <name type="scientific">Acidaminococcus intestini</name>
    <dbReference type="NCBI Taxonomy" id="187327"/>
    <lineage>
        <taxon>Bacteria</taxon>
        <taxon>Bacillati</taxon>
        <taxon>Bacillota</taxon>
        <taxon>Negativicutes</taxon>
        <taxon>Acidaminococcales</taxon>
        <taxon>Acidaminococcaceae</taxon>
        <taxon>Acidaminococcus</taxon>
    </lineage>
</organism>
<evidence type="ECO:0000313" key="2">
    <source>
        <dbReference type="Proteomes" id="UP000754226"/>
    </source>
</evidence>
<comment type="caution">
    <text evidence="1">The sequence shown here is derived from an EMBL/GenBank/DDBJ whole genome shotgun (WGS) entry which is preliminary data.</text>
</comment>
<protein>
    <recommendedName>
        <fullName evidence="3">VWFA domain-containing protein</fullName>
    </recommendedName>
</protein>
<dbReference type="EMBL" id="JAGZCZ010000001">
    <property type="protein sequence ID" value="MBS5518780.1"/>
    <property type="molecule type" value="Genomic_DNA"/>
</dbReference>
<gene>
    <name evidence="1" type="ORF">KHX13_00270</name>
</gene>
<accession>A0A943I0D6</accession>
<reference evidence="1" key="1">
    <citation type="submission" date="2021-02" db="EMBL/GenBank/DDBJ databases">
        <title>Infant gut strain persistence is associated with maternal origin, phylogeny, and functional potential including surface adhesion and iron acquisition.</title>
        <authorList>
            <person name="Lou Y.C."/>
        </authorList>
    </citation>
    <scope>NUCLEOTIDE SEQUENCE</scope>
    <source>
        <strain evidence="1">L3_106_000M1_dasL3_106_000M1_concoct_15</strain>
    </source>
</reference>
<name>A0A943I0D6_9FIRM</name>
<dbReference type="InterPro" id="IPR051928">
    <property type="entry name" value="NorD/CobT"/>
</dbReference>
<dbReference type="PANTHER" id="PTHR41248">
    <property type="entry name" value="NORD PROTEIN"/>
    <property type="match status" value="1"/>
</dbReference>
<dbReference type="Proteomes" id="UP000754226">
    <property type="component" value="Unassembled WGS sequence"/>
</dbReference>
<proteinExistence type="predicted"/>
<evidence type="ECO:0000313" key="1">
    <source>
        <dbReference type="EMBL" id="MBS5518780.1"/>
    </source>
</evidence>
<dbReference type="AlphaFoldDB" id="A0A943I0D6"/>
<evidence type="ECO:0008006" key="3">
    <source>
        <dbReference type="Google" id="ProtNLM"/>
    </source>
</evidence>
<dbReference type="SUPFAM" id="SSF53300">
    <property type="entry name" value="vWA-like"/>
    <property type="match status" value="1"/>
</dbReference>
<dbReference type="PANTHER" id="PTHR41248:SF1">
    <property type="entry name" value="NORD PROTEIN"/>
    <property type="match status" value="1"/>
</dbReference>
<dbReference type="InterPro" id="IPR036465">
    <property type="entry name" value="vWFA_dom_sf"/>
</dbReference>